<organism evidence="10">
    <name type="scientific">Pyropia perforata</name>
    <name type="common">Red alga</name>
    <name type="synonym">Porphyra perforata</name>
    <dbReference type="NCBI Taxonomy" id="182771"/>
    <lineage>
        <taxon>Eukaryota</taxon>
        <taxon>Rhodophyta</taxon>
        <taxon>Bangiophyceae</taxon>
        <taxon>Bangiales</taxon>
        <taxon>Bangiaceae</taxon>
        <taxon>Pyropia</taxon>
    </lineage>
</organism>
<gene>
    <name evidence="10" type="primary">rpl18</name>
</gene>
<reference evidence="10" key="1">
    <citation type="journal article" date="2014" name="Sci. Rep.">
        <title>Minimally destructive sampling of type specimens of Pyropia (Bangiales, Rhodophyta) recovers complete plastid and mitochondrial genomes.</title>
        <authorList>
            <person name="Hughey J.R."/>
            <person name="Gabrielson P.W."/>
            <person name="Rohmer L."/>
            <person name="Tortolani J."/>
            <person name="Silva M."/>
            <person name="Miller K.A."/>
            <person name="Young J.D."/>
            <person name="Martell C."/>
            <person name="Ruediger E."/>
        </authorList>
    </citation>
    <scope>NUCLEOTIDE SEQUENCE</scope>
</reference>
<dbReference type="InterPro" id="IPR005484">
    <property type="entry name" value="Ribosomal_uL18_bac/plant/anim"/>
</dbReference>
<keyword evidence="6 10" id="KW-0689">Ribosomal protein</keyword>
<dbReference type="GO" id="GO:0008097">
    <property type="term" value="F:5S rRNA binding"/>
    <property type="evidence" value="ECO:0007669"/>
    <property type="project" value="TreeGrafter"/>
</dbReference>
<comment type="similarity">
    <text evidence="2">Belongs to the universal ribosomal protein uL18 family.</text>
</comment>
<dbReference type="GO" id="GO:0006412">
    <property type="term" value="P:translation"/>
    <property type="evidence" value="ECO:0007669"/>
    <property type="project" value="InterPro"/>
</dbReference>
<name>A0A059X833_PYRPE</name>
<dbReference type="SUPFAM" id="SSF53137">
    <property type="entry name" value="Translational machinery components"/>
    <property type="match status" value="1"/>
</dbReference>
<dbReference type="PANTHER" id="PTHR12899">
    <property type="entry name" value="39S RIBOSOMAL PROTEIN L18, MITOCHONDRIAL"/>
    <property type="match status" value="1"/>
</dbReference>
<dbReference type="PANTHER" id="PTHR12899:SF3">
    <property type="entry name" value="LARGE RIBOSOMAL SUBUNIT PROTEIN UL18M"/>
    <property type="match status" value="1"/>
</dbReference>
<dbReference type="InterPro" id="IPR057268">
    <property type="entry name" value="Ribosomal_L18"/>
</dbReference>
<evidence type="ECO:0000256" key="4">
    <source>
        <dbReference type="ARBA" id="ARBA00022730"/>
    </source>
</evidence>
<dbReference type="Pfam" id="PF00861">
    <property type="entry name" value="Ribosomal_L18p"/>
    <property type="match status" value="1"/>
</dbReference>
<evidence type="ECO:0000256" key="6">
    <source>
        <dbReference type="ARBA" id="ARBA00022980"/>
    </source>
</evidence>
<accession>A0A059X833</accession>
<dbReference type="NCBIfam" id="TIGR00060">
    <property type="entry name" value="L18_bact"/>
    <property type="match status" value="1"/>
</dbReference>
<keyword evidence="7" id="KW-0687">Ribonucleoprotein</keyword>
<geneLocation type="plastid" evidence="10"/>
<dbReference type="AlphaFoldDB" id="A0A059X833"/>
<dbReference type="GO" id="GO:0003735">
    <property type="term" value="F:structural constituent of ribosome"/>
    <property type="evidence" value="ECO:0007669"/>
    <property type="project" value="InterPro"/>
</dbReference>
<evidence type="ECO:0000313" key="10">
    <source>
        <dbReference type="EMBL" id="AIA20282.1"/>
    </source>
</evidence>
<evidence type="ECO:0000256" key="3">
    <source>
        <dbReference type="ARBA" id="ARBA00011505"/>
    </source>
</evidence>
<evidence type="ECO:0000256" key="5">
    <source>
        <dbReference type="ARBA" id="ARBA00022884"/>
    </source>
</evidence>
<dbReference type="CDD" id="cd00432">
    <property type="entry name" value="Ribosomal_L18_L5e"/>
    <property type="match status" value="1"/>
</dbReference>
<comment type="subunit">
    <text evidence="3">Part of the 50S ribosomal subunit; contacts the 5S rRNA.</text>
</comment>
<protein>
    <recommendedName>
        <fullName evidence="8">Large ribosomal subunit protein uL18c</fullName>
    </recommendedName>
    <alternativeName>
        <fullName evidence="9">50S ribosomal protein L18, chloroplastic</fullName>
    </alternativeName>
</protein>
<sequence length="120" mass="13394">MKINTKQTRIHKHKRVRKKVQGTSTKPRLCVFRSNKHIYAQIIDDMQGTTLVATSSLNLNNQEFDKIGPNCDTSRIVGKQLAEKSINEGIINVVFDRGGKLYHGRVKALAEAAKAAGMVF</sequence>
<dbReference type="Gene3D" id="3.30.420.100">
    <property type="match status" value="1"/>
</dbReference>
<keyword evidence="10" id="KW-0934">Plastid</keyword>
<dbReference type="FunFam" id="3.30.420.100:FF:000001">
    <property type="entry name" value="50S ribosomal protein L18"/>
    <property type="match status" value="1"/>
</dbReference>
<dbReference type="EMBL" id="KJ776831">
    <property type="protein sequence ID" value="AIA20282.1"/>
    <property type="molecule type" value="Genomic_DNA"/>
</dbReference>
<evidence type="ECO:0000256" key="9">
    <source>
        <dbReference type="ARBA" id="ARBA00035346"/>
    </source>
</evidence>
<keyword evidence="5" id="KW-0694">RNA-binding</keyword>
<evidence type="ECO:0000256" key="7">
    <source>
        <dbReference type="ARBA" id="ARBA00023274"/>
    </source>
</evidence>
<evidence type="ECO:0000256" key="8">
    <source>
        <dbReference type="ARBA" id="ARBA00035303"/>
    </source>
</evidence>
<evidence type="ECO:0000256" key="2">
    <source>
        <dbReference type="ARBA" id="ARBA00007116"/>
    </source>
</evidence>
<dbReference type="InterPro" id="IPR004389">
    <property type="entry name" value="Ribosomal_uL18_bac-type"/>
</dbReference>
<dbReference type="GO" id="GO:0022625">
    <property type="term" value="C:cytosolic large ribosomal subunit"/>
    <property type="evidence" value="ECO:0007669"/>
    <property type="project" value="TreeGrafter"/>
</dbReference>
<proteinExistence type="inferred from homology"/>
<keyword evidence="4" id="KW-0699">rRNA-binding</keyword>
<dbReference type="HAMAP" id="MF_01337_B">
    <property type="entry name" value="Ribosomal_uL18_B"/>
    <property type="match status" value="1"/>
</dbReference>
<comment type="function">
    <text evidence="1">Binds 5S rRNA, forms part of the central protuberance of the 50S subunit.</text>
</comment>
<evidence type="ECO:0000256" key="1">
    <source>
        <dbReference type="ARBA" id="ARBA00003898"/>
    </source>
</evidence>